<accession>A0A2S4UI28</accession>
<sequence length="167" mass="18752">MSHLINTSSKMKIINFFQRPHITSLILAIVFTSHQALAATTAAVTPRTCNQNFVPSLKTTGVFFCRSDLVLYECQLNSCKVDNKPFASATFKNCDLLDSQRGNVVPGRQQDTIIPLQYHVVDSGVEVLNKADVQWYRCYKTDKINDHRAICSQCTVVPNVQKSGRKK</sequence>
<dbReference type="OrthoDB" id="10589044at2759"/>
<reference evidence="2" key="2">
    <citation type="journal article" date="2018" name="BMC Genomics">
        <title>Genomic insights into host adaptation between the wheat stripe rust pathogen (Puccinia striiformis f. sp. tritici) and the barley stripe rust pathogen (Puccinia striiformis f. sp. hordei).</title>
        <authorList>
            <person name="Xia C."/>
            <person name="Wang M."/>
            <person name="Yin C."/>
            <person name="Cornejo O.E."/>
            <person name="Hulbert S.H."/>
            <person name="Chen X."/>
        </authorList>
    </citation>
    <scope>NUCLEOTIDE SEQUENCE [LARGE SCALE GENOMIC DNA]</scope>
    <source>
        <strain evidence="2">93TX-2</strain>
    </source>
</reference>
<dbReference type="Proteomes" id="UP000238274">
    <property type="component" value="Unassembled WGS sequence"/>
</dbReference>
<gene>
    <name evidence="1" type="ORF">PSHT_14958</name>
</gene>
<comment type="caution">
    <text evidence="1">The sequence shown here is derived from an EMBL/GenBank/DDBJ whole genome shotgun (WGS) entry which is preliminary data.</text>
</comment>
<organism evidence="1 2">
    <name type="scientific">Puccinia striiformis</name>
    <dbReference type="NCBI Taxonomy" id="27350"/>
    <lineage>
        <taxon>Eukaryota</taxon>
        <taxon>Fungi</taxon>
        <taxon>Dikarya</taxon>
        <taxon>Basidiomycota</taxon>
        <taxon>Pucciniomycotina</taxon>
        <taxon>Pucciniomycetes</taxon>
        <taxon>Pucciniales</taxon>
        <taxon>Pucciniaceae</taxon>
        <taxon>Puccinia</taxon>
    </lineage>
</organism>
<keyword evidence="2" id="KW-1185">Reference proteome</keyword>
<evidence type="ECO:0000313" key="1">
    <source>
        <dbReference type="EMBL" id="POV96794.1"/>
    </source>
</evidence>
<reference evidence="1 2" key="1">
    <citation type="submission" date="2017-12" db="EMBL/GenBank/DDBJ databases">
        <title>Gene loss provides genomic basis for host adaptation in cereal stripe rust fungi.</title>
        <authorList>
            <person name="Xia C."/>
        </authorList>
    </citation>
    <scope>NUCLEOTIDE SEQUENCE [LARGE SCALE GENOMIC DNA]</scope>
    <source>
        <strain evidence="1 2">93TX-2</strain>
    </source>
</reference>
<dbReference type="VEuPathDB" id="FungiDB:PSHT_14958"/>
<dbReference type="AlphaFoldDB" id="A0A2S4UI28"/>
<name>A0A2S4UI28_9BASI</name>
<dbReference type="VEuPathDB" id="FungiDB:PSTT_11692"/>
<reference evidence="2" key="3">
    <citation type="journal article" date="2018" name="Mol. Plant Microbe Interact.">
        <title>Genome sequence resources for the wheat stripe rust pathogen (Puccinia striiformis f. sp. tritici) and the barley stripe rust pathogen (Puccinia striiformis f. sp. hordei).</title>
        <authorList>
            <person name="Xia C."/>
            <person name="Wang M."/>
            <person name="Yin C."/>
            <person name="Cornejo O.E."/>
            <person name="Hulbert S.H."/>
            <person name="Chen X."/>
        </authorList>
    </citation>
    <scope>NUCLEOTIDE SEQUENCE [LARGE SCALE GENOMIC DNA]</scope>
    <source>
        <strain evidence="2">93TX-2</strain>
    </source>
</reference>
<evidence type="ECO:0000313" key="2">
    <source>
        <dbReference type="Proteomes" id="UP000238274"/>
    </source>
</evidence>
<dbReference type="EMBL" id="PKSM01000357">
    <property type="protein sequence ID" value="POV96794.1"/>
    <property type="molecule type" value="Genomic_DNA"/>
</dbReference>
<protein>
    <submittedName>
        <fullName evidence="1">Uncharacterized protein</fullName>
    </submittedName>
</protein>
<proteinExistence type="predicted"/>